<dbReference type="InterPro" id="IPR000917">
    <property type="entry name" value="Sulfatase_N"/>
</dbReference>
<dbReference type="AlphaFoldDB" id="A0A178IP58"/>
<dbReference type="InterPro" id="IPR017850">
    <property type="entry name" value="Alkaline_phosphatase_core_sf"/>
</dbReference>
<comment type="caution">
    <text evidence="3">The sequence shown here is derived from an EMBL/GenBank/DDBJ whole genome shotgun (WGS) entry which is preliminary data.</text>
</comment>
<dbReference type="OrthoDB" id="9803751at2"/>
<name>A0A178IP58_9BACT</name>
<organism evidence="3 4">
    <name type="scientific">Termitidicoccus mucosus</name>
    <dbReference type="NCBI Taxonomy" id="1184151"/>
    <lineage>
        <taxon>Bacteria</taxon>
        <taxon>Pseudomonadati</taxon>
        <taxon>Verrucomicrobiota</taxon>
        <taxon>Opitutia</taxon>
        <taxon>Opitutales</taxon>
        <taxon>Opitutaceae</taxon>
        <taxon>Termitidicoccus</taxon>
    </lineage>
</organism>
<dbReference type="InterPro" id="IPR052701">
    <property type="entry name" value="GAG_Ulvan_Degrading_Sulfatases"/>
</dbReference>
<evidence type="ECO:0000313" key="4">
    <source>
        <dbReference type="Proteomes" id="UP000078486"/>
    </source>
</evidence>
<proteinExistence type="predicted"/>
<dbReference type="Gene3D" id="3.40.720.10">
    <property type="entry name" value="Alkaline Phosphatase, subunit A"/>
    <property type="match status" value="1"/>
</dbReference>
<accession>A0A178IP58</accession>
<dbReference type="Proteomes" id="UP000078486">
    <property type="component" value="Unassembled WGS sequence"/>
</dbReference>
<dbReference type="PANTHER" id="PTHR43751">
    <property type="entry name" value="SULFATASE"/>
    <property type="match status" value="1"/>
</dbReference>
<dbReference type="SUPFAM" id="SSF53649">
    <property type="entry name" value="Alkaline phosphatase-like"/>
    <property type="match status" value="1"/>
</dbReference>
<feature type="domain" description="Sulfatase N-terminal" evidence="2">
    <location>
        <begin position="27"/>
        <end position="303"/>
    </location>
</feature>
<evidence type="ECO:0000313" key="3">
    <source>
        <dbReference type="EMBL" id="OAM91025.1"/>
    </source>
</evidence>
<keyword evidence="1" id="KW-0732">Signal</keyword>
<sequence length="469" mass="51726">MRPALISFAVIAAASSAMAARAAPDSPNLVLVIADDCTKYDTEIYGGPAKTPHLMRLAGEGMNLTRCFQASPMCSPTRHALFTAKYPVKTGAYPNHTYVSDGVTSIASWLRSAGYRAALSGKTHINPPAAFPFEYLSTRPIPENKRPRQNPDFTAIDTFLGDCVKNKTPFGLFVCSHEPHEPWNKGDASKYLPAKLKLPPNFFDTPKTRAAYSRYLAEITYFDGQVGDMLALLDKHSLADSTIVIVLTEQGSSFPFAKWTCYDAGVGSGCVIRWPGHIKPGSKSDALVEYIDMIPTVCDAAGIKAPDDLDGRSFLPMLEGKTNKHKEHVFALQTSRGIHGGPDYYGIRTVRDERYRYVRNLTPGVTFKNTAIKTPWYGEWLAAARNGSAQAVGMTKLYQHRPAEELYDCENDPWNMRNLIDDPAFKNRAGILCDKLAAWMKSQGDKGQATEMEALKHIWKNAGDSVGEE</sequence>
<dbReference type="CDD" id="cd16027">
    <property type="entry name" value="SGSH"/>
    <property type="match status" value="1"/>
</dbReference>
<dbReference type="PANTHER" id="PTHR43751:SF1">
    <property type="entry name" value="SULFATASE ATSG-RELATED"/>
    <property type="match status" value="1"/>
</dbReference>
<evidence type="ECO:0000259" key="2">
    <source>
        <dbReference type="Pfam" id="PF00884"/>
    </source>
</evidence>
<dbReference type="RefSeq" id="WP_068769152.1">
    <property type="nucleotide sequence ID" value="NZ_CP109796.1"/>
</dbReference>
<dbReference type="EMBL" id="LRRQ01000042">
    <property type="protein sequence ID" value="OAM91025.1"/>
    <property type="molecule type" value="Genomic_DNA"/>
</dbReference>
<reference evidence="3 4" key="1">
    <citation type="submission" date="2016-01" db="EMBL/GenBank/DDBJ databases">
        <title>High potential of lignocellulose degradation of a new Verrucomicrobia species.</title>
        <authorList>
            <person name="Wang Y."/>
            <person name="Shi Y."/>
            <person name="Qiu Z."/>
            <person name="Liu S."/>
            <person name="Yang H."/>
        </authorList>
    </citation>
    <scope>NUCLEOTIDE SEQUENCE [LARGE SCALE GENOMIC DNA]</scope>
    <source>
        <strain evidence="3 4">TSB47</strain>
    </source>
</reference>
<protein>
    <recommendedName>
        <fullName evidence="2">Sulfatase N-terminal domain-containing protein</fullName>
    </recommendedName>
</protein>
<dbReference type="Pfam" id="PF00884">
    <property type="entry name" value="Sulfatase"/>
    <property type="match status" value="1"/>
</dbReference>
<feature type="chain" id="PRO_5008089304" description="Sulfatase N-terminal domain-containing protein" evidence="1">
    <location>
        <begin position="20"/>
        <end position="469"/>
    </location>
</feature>
<keyword evidence="4" id="KW-1185">Reference proteome</keyword>
<dbReference type="STRING" id="1184151.AW736_05160"/>
<gene>
    <name evidence="3" type="ORF">AW736_05160</name>
</gene>
<feature type="signal peptide" evidence="1">
    <location>
        <begin position="1"/>
        <end position="19"/>
    </location>
</feature>
<evidence type="ECO:0000256" key="1">
    <source>
        <dbReference type="SAM" id="SignalP"/>
    </source>
</evidence>